<dbReference type="PANTHER" id="PTHR45743">
    <property type="entry name" value="POTASSIUM CHANNEL AKT1"/>
    <property type="match status" value="1"/>
</dbReference>
<evidence type="ECO:0000256" key="9">
    <source>
        <dbReference type="ARBA" id="ARBA00023303"/>
    </source>
</evidence>
<dbReference type="SUPFAM" id="SSF81324">
    <property type="entry name" value="Voltage-gated potassium channels"/>
    <property type="match status" value="1"/>
</dbReference>
<evidence type="ECO:0000256" key="3">
    <source>
        <dbReference type="ARBA" id="ARBA00022692"/>
    </source>
</evidence>
<dbReference type="InterPro" id="IPR005821">
    <property type="entry name" value="Ion_trans_dom"/>
</dbReference>
<evidence type="ECO:0000256" key="5">
    <source>
        <dbReference type="ARBA" id="ARBA00022882"/>
    </source>
</evidence>
<reference evidence="13 14" key="1">
    <citation type="submission" date="2020-08" db="EMBL/GenBank/DDBJ databases">
        <title>Plant Genome Project.</title>
        <authorList>
            <person name="Zhang R.-G."/>
        </authorList>
    </citation>
    <scope>NUCLEOTIDE SEQUENCE [LARGE SCALE GENOMIC DNA]</scope>
    <source>
        <tissue evidence="13">Rhizome</tissue>
    </source>
</reference>
<evidence type="ECO:0000256" key="2">
    <source>
        <dbReference type="ARBA" id="ARBA00022538"/>
    </source>
</evidence>
<feature type="domain" description="Ion transport" evidence="12">
    <location>
        <begin position="83"/>
        <end position="195"/>
    </location>
</feature>
<feature type="transmembrane region" description="Helical" evidence="11">
    <location>
        <begin position="98"/>
        <end position="117"/>
    </location>
</feature>
<keyword evidence="14" id="KW-1185">Reference proteome</keyword>
<dbReference type="Proteomes" id="UP000734854">
    <property type="component" value="Unassembled WGS sequence"/>
</dbReference>
<dbReference type="Gene3D" id="1.10.287.70">
    <property type="match status" value="1"/>
</dbReference>
<dbReference type="GO" id="GO:0034702">
    <property type="term" value="C:monoatomic ion channel complex"/>
    <property type="evidence" value="ECO:0007669"/>
    <property type="project" value="UniProtKB-KW"/>
</dbReference>
<comment type="subcellular location">
    <subcellularLocation>
        <location evidence="1">Membrane</location>
        <topology evidence="1">Multi-pass membrane protein</topology>
    </subcellularLocation>
</comment>
<evidence type="ECO:0000256" key="4">
    <source>
        <dbReference type="ARBA" id="ARBA00022826"/>
    </source>
</evidence>
<keyword evidence="2" id="KW-0633">Potassium transport</keyword>
<dbReference type="PANTHER" id="PTHR45743:SF6">
    <property type="entry name" value="POTASSIUM CHANNEL KAT2"/>
    <property type="match status" value="1"/>
</dbReference>
<dbReference type="Pfam" id="PF00520">
    <property type="entry name" value="Ion_trans"/>
    <property type="match status" value="1"/>
</dbReference>
<keyword evidence="7 11" id="KW-1133">Transmembrane helix</keyword>
<evidence type="ECO:0000256" key="7">
    <source>
        <dbReference type="ARBA" id="ARBA00022989"/>
    </source>
</evidence>
<organism evidence="13 14">
    <name type="scientific">Zingiber officinale</name>
    <name type="common">Ginger</name>
    <name type="synonym">Amomum zingiber</name>
    <dbReference type="NCBI Taxonomy" id="94328"/>
    <lineage>
        <taxon>Eukaryota</taxon>
        <taxon>Viridiplantae</taxon>
        <taxon>Streptophyta</taxon>
        <taxon>Embryophyta</taxon>
        <taxon>Tracheophyta</taxon>
        <taxon>Spermatophyta</taxon>
        <taxon>Magnoliopsida</taxon>
        <taxon>Liliopsida</taxon>
        <taxon>Zingiberales</taxon>
        <taxon>Zingiberaceae</taxon>
        <taxon>Zingiber</taxon>
    </lineage>
</organism>
<feature type="region of interest" description="Disordered" evidence="10">
    <location>
        <begin position="1"/>
        <end position="20"/>
    </location>
</feature>
<keyword evidence="6" id="KW-0630">Potassium</keyword>
<evidence type="ECO:0000256" key="6">
    <source>
        <dbReference type="ARBA" id="ARBA00022958"/>
    </source>
</evidence>
<proteinExistence type="predicted"/>
<keyword evidence="3 11" id="KW-0812">Transmembrane</keyword>
<feature type="transmembrane region" description="Helical" evidence="11">
    <location>
        <begin position="168"/>
        <end position="190"/>
    </location>
</feature>
<dbReference type="EMBL" id="JACMSC010000008">
    <property type="protein sequence ID" value="KAG6509363.1"/>
    <property type="molecule type" value="Genomic_DNA"/>
</dbReference>
<evidence type="ECO:0000256" key="1">
    <source>
        <dbReference type="ARBA" id="ARBA00004141"/>
    </source>
</evidence>
<evidence type="ECO:0000256" key="11">
    <source>
        <dbReference type="SAM" id="Phobius"/>
    </source>
</evidence>
<protein>
    <recommendedName>
        <fullName evidence="12">Ion transport domain-containing protein</fullName>
    </recommendedName>
</protein>
<evidence type="ECO:0000256" key="10">
    <source>
        <dbReference type="SAM" id="MobiDB-lite"/>
    </source>
</evidence>
<accession>A0A8J5GQ70</accession>
<gene>
    <name evidence="13" type="ORF">ZIOFF_027349</name>
</gene>
<keyword evidence="5" id="KW-0851">Voltage-gated channel</keyword>
<keyword evidence="5" id="KW-0406">Ion transport</keyword>
<keyword evidence="8 11" id="KW-0472">Membrane</keyword>
<dbReference type="AlphaFoldDB" id="A0A8J5GQ70"/>
<dbReference type="InterPro" id="IPR045319">
    <property type="entry name" value="KAT/AKT"/>
</dbReference>
<evidence type="ECO:0000313" key="14">
    <source>
        <dbReference type="Proteomes" id="UP000734854"/>
    </source>
</evidence>
<name>A0A8J5GQ70_ZINOF</name>
<sequence>MNSKERIPLKSRNTTQSPLPLRSQLGQITMKTTTVKAKLGHDTGEEDPCDRRLLKQGTRRWSAVASEPTRALEMEESSALMIEKDIRLNYFWTRCTKLVSVTVFAAHWAGCFKYLMADRYPNPSRAWIGAAMQDFRSQSMDWSMTTSTTTGYGDLHAENVQGEMLFDIFYILFVLVLTSYIIGNMTHLIVQCTSRYIEQSPKLKGLILACNLFFPVVQQGSKHTSSMEFPSTSSTNSIVPEMEAEFYPQRQREDVILQNEAPTHL</sequence>
<evidence type="ECO:0000256" key="8">
    <source>
        <dbReference type="ARBA" id="ARBA00023136"/>
    </source>
</evidence>
<dbReference type="GO" id="GO:0005249">
    <property type="term" value="F:voltage-gated potassium channel activity"/>
    <property type="evidence" value="ECO:0007669"/>
    <property type="project" value="InterPro"/>
</dbReference>
<evidence type="ECO:0000313" key="13">
    <source>
        <dbReference type="EMBL" id="KAG6509363.1"/>
    </source>
</evidence>
<keyword evidence="4" id="KW-0631">Potassium channel</keyword>
<feature type="compositionally biased region" description="Polar residues" evidence="10">
    <location>
        <begin position="11"/>
        <end position="20"/>
    </location>
</feature>
<comment type="caution">
    <text evidence="13">The sequence shown here is derived from an EMBL/GenBank/DDBJ whole genome shotgun (WGS) entry which is preliminary data.</text>
</comment>
<evidence type="ECO:0000259" key="12">
    <source>
        <dbReference type="Pfam" id="PF00520"/>
    </source>
</evidence>
<keyword evidence="5" id="KW-0813">Transport</keyword>
<keyword evidence="9" id="KW-0407">Ion channel</keyword>